<dbReference type="EMBL" id="OZ034817">
    <property type="protein sequence ID" value="CAL1383101.1"/>
    <property type="molecule type" value="Genomic_DNA"/>
</dbReference>
<dbReference type="AlphaFoldDB" id="A0AAV2EAZ5"/>
<dbReference type="Pfam" id="PF04720">
    <property type="entry name" value="PDDEXK_6"/>
    <property type="match status" value="1"/>
</dbReference>
<feature type="region of interest" description="Disordered" evidence="1">
    <location>
        <begin position="319"/>
        <end position="367"/>
    </location>
</feature>
<name>A0AAV2EAZ5_9ROSI</name>
<dbReference type="PANTHER" id="PTHR31579:SF14">
    <property type="entry name" value="RNA POLYMERASE SUBUNIT BETA-BETA PROTEIN, PUTATIVE (DUF506)-RELATED"/>
    <property type="match status" value="1"/>
</dbReference>
<dbReference type="NCBIfam" id="TIGR01615">
    <property type="entry name" value="A_thal_3542"/>
    <property type="match status" value="1"/>
</dbReference>
<proteinExistence type="predicted"/>
<feature type="compositionally biased region" description="Basic and acidic residues" evidence="1">
    <location>
        <begin position="341"/>
        <end position="351"/>
    </location>
</feature>
<protein>
    <submittedName>
        <fullName evidence="2">Uncharacterized protein</fullName>
    </submittedName>
</protein>
<keyword evidence="3" id="KW-1185">Reference proteome</keyword>
<gene>
    <name evidence="2" type="ORF">LTRI10_LOCUS24390</name>
</gene>
<dbReference type="PANTHER" id="PTHR31579">
    <property type="entry name" value="OS03G0796600 PROTEIN"/>
    <property type="match status" value="1"/>
</dbReference>
<dbReference type="InterPro" id="IPR006502">
    <property type="entry name" value="PDDEXK-like"/>
</dbReference>
<evidence type="ECO:0000256" key="1">
    <source>
        <dbReference type="SAM" id="MobiDB-lite"/>
    </source>
</evidence>
<accession>A0AAV2EAZ5</accession>
<sequence>MPLTMKIQPIDSHAPEERARVEAVKPVVKSRLKRLFERQFLRSSAAEKVVEEPHSNGELEPSSLCLANMVQSFIEDNNEKQQSVKCGRNRCNCFNGNCDDSSEDEFDYFESGGEWNHASCVVGDACEVLKSLVPCASVAERNLLADTAKIVDKNKIGKRNDEFCRKIVTDGLTALGYDASICKSRWEKSVSHPAGEYEYIDVVMIPGAERFLIDIDFRSEFEIARPTKAYKLVLQTLPYIFVGNSDRLQKIVGVVSEAAKQSMKKKGMHIPPWRKVEYFKAKWLSPYTRTTPSPAEHESHAQHQKKQLLVPDISSKFEVASEEQDQGATEAPELAPASTLKSDEQEQEKAESVLVSTPKSHDQEEAQELVTTMVVAKWNPPETLPKSSSPRRAKVVAGLASVIAD</sequence>
<organism evidence="2 3">
    <name type="scientific">Linum trigynum</name>
    <dbReference type="NCBI Taxonomy" id="586398"/>
    <lineage>
        <taxon>Eukaryota</taxon>
        <taxon>Viridiplantae</taxon>
        <taxon>Streptophyta</taxon>
        <taxon>Embryophyta</taxon>
        <taxon>Tracheophyta</taxon>
        <taxon>Spermatophyta</taxon>
        <taxon>Magnoliopsida</taxon>
        <taxon>eudicotyledons</taxon>
        <taxon>Gunneridae</taxon>
        <taxon>Pentapetalae</taxon>
        <taxon>rosids</taxon>
        <taxon>fabids</taxon>
        <taxon>Malpighiales</taxon>
        <taxon>Linaceae</taxon>
        <taxon>Linum</taxon>
    </lineage>
</organism>
<dbReference type="Proteomes" id="UP001497516">
    <property type="component" value="Chromosome 4"/>
</dbReference>
<evidence type="ECO:0000313" key="3">
    <source>
        <dbReference type="Proteomes" id="UP001497516"/>
    </source>
</evidence>
<evidence type="ECO:0000313" key="2">
    <source>
        <dbReference type="EMBL" id="CAL1383101.1"/>
    </source>
</evidence>
<reference evidence="2 3" key="1">
    <citation type="submission" date="2024-04" db="EMBL/GenBank/DDBJ databases">
        <authorList>
            <person name="Fracassetti M."/>
        </authorList>
    </citation>
    <scope>NUCLEOTIDE SEQUENCE [LARGE SCALE GENOMIC DNA]</scope>
</reference>